<dbReference type="GO" id="GO:0016747">
    <property type="term" value="F:acyltransferase activity, transferring groups other than amino-acyl groups"/>
    <property type="evidence" value="ECO:0007669"/>
    <property type="project" value="InterPro"/>
</dbReference>
<evidence type="ECO:0000256" key="3">
    <source>
        <dbReference type="SAM" id="MobiDB-lite"/>
    </source>
</evidence>
<dbReference type="EMBL" id="HBGK01028749">
    <property type="protein sequence ID" value="CAD9286998.1"/>
    <property type="molecule type" value="Transcribed_RNA"/>
</dbReference>
<sequence length="225" mass="24960">MTGAAAAPTTQKIARNEDEEEGGDEKNDKTDEILIESLTEKHFDAARKIENEFLGGGKGFCFGLCPYTLCPMGRGEFEGVYRKSSDRCLTYGLAIQQHDQSRVVGICKVRDSTQPVGFGENALHKPKEGEMYLDTMVVTKEARGRGVGTQLMNWAEDTARSRGRTKMTLGVVNGNPAQRLYERKGYIQVDSVWFLSSFMLGRPNGAFGAILMEKQLVVSNDHHDE</sequence>
<dbReference type="PANTHER" id="PTHR43877:SF2">
    <property type="entry name" value="AMINOALKYLPHOSPHONATE N-ACETYLTRANSFERASE-RELATED"/>
    <property type="match status" value="1"/>
</dbReference>
<dbReference type="InterPro" id="IPR000182">
    <property type="entry name" value="GNAT_dom"/>
</dbReference>
<feature type="domain" description="N-acetyltransferase" evidence="4">
    <location>
        <begin position="33"/>
        <end position="217"/>
    </location>
</feature>
<evidence type="ECO:0000313" key="5">
    <source>
        <dbReference type="EMBL" id="CAD9286998.1"/>
    </source>
</evidence>
<organism evidence="5">
    <name type="scientific">Grammatophora oceanica</name>
    <dbReference type="NCBI Taxonomy" id="210454"/>
    <lineage>
        <taxon>Eukaryota</taxon>
        <taxon>Sar</taxon>
        <taxon>Stramenopiles</taxon>
        <taxon>Ochrophyta</taxon>
        <taxon>Bacillariophyta</taxon>
        <taxon>Fragilariophyceae</taxon>
        <taxon>Fragilariophycidae</taxon>
        <taxon>Rhabdonematales</taxon>
        <taxon>Grammatophoraceae</taxon>
        <taxon>Grammatophora</taxon>
    </lineage>
</organism>
<dbReference type="PROSITE" id="PS51186">
    <property type="entry name" value="GNAT"/>
    <property type="match status" value="1"/>
</dbReference>
<keyword evidence="1" id="KW-0808">Transferase</keyword>
<dbReference type="PANTHER" id="PTHR43877">
    <property type="entry name" value="AMINOALKYLPHOSPHONATE N-ACETYLTRANSFERASE-RELATED-RELATED"/>
    <property type="match status" value="1"/>
</dbReference>
<keyword evidence="2" id="KW-0012">Acyltransferase</keyword>
<dbReference type="InterPro" id="IPR050832">
    <property type="entry name" value="Bact_Acetyltransf"/>
</dbReference>
<dbReference type="InterPro" id="IPR016181">
    <property type="entry name" value="Acyl_CoA_acyltransferase"/>
</dbReference>
<dbReference type="Gene3D" id="3.40.630.30">
    <property type="match status" value="1"/>
</dbReference>
<dbReference type="Pfam" id="PF00583">
    <property type="entry name" value="Acetyltransf_1"/>
    <property type="match status" value="1"/>
</dbReference>
<reference evidence="5" key="1">
    <citation type="submission" date="2021-01" db="EMBL/GenBank/DDBJ databases">
        <authorList>
            <person name="Corre E."/>
            <person name="Pelletier E."/>
            <person name="Niang G."/>
            <person name="Scheremetjew M."/>
            <person name="Finn R."/>
            <person name="Kale V."/>
            <person name="Holt S."/>
            <person name="Cochrane G."/>
            <person name="Meng A."/>
            <person name="Brown T."/>
            <person name="Cohen L."/>
        </authorList>
    </citation>
    <scope>NUCLEOTIDE SEQUENCE</scope>
    <source>
        <strain evidence="5">CCMP 410</strain>
    </source>
</reference>
<dbReference type="CDD" id="cd04301">
    <property type="entry name" value="NAT_SF"/>
    <property type="match status" value="1"/>
</dbReference>
<protein>
    <recommendedName>
        <fullName evidence="4">N-acetyltransferase domain-containing protein</fullName>
    </recommendedName>
</protein>
<dbReference type="SUPFAM" id="SSF55729">
    <property type="entry name" value="Acyl-CoA N-acyltransferases (Nat)"/>
    <property type="match status" value="1"/>
</dbReference>
<gene>
    <name evidence="5" type="ORF">GOCE00092_LOCUS14964</name>
</gene>
<dbReference type="AlphaFoldDB" id="A0A7S1Y7T2"/>
<evidence type="ECO:0000256" key="1">
    <source>
        <dbReference type="ARBA" id="ARBA00022679"/>
    </source>
</evidence>
<name>A0A7S1Y7T2_9STRA</name>
<proteinExistence type="predicted"/>
<evidence type="ECO:0000259" key="4">
    <source>
        <dbReference type="PROSITE" id="PS51186"/>
    </source>
</evidence>
<accession>A0A7S1Y7T2</accession>
<evidence type="ECO:0000256" key="2">
    <source>
        <dbReference type="ARBA" id="ARBA00023315"/>
    </source>
</evidence>
<feature type="region of interest" description="Disordered" evidence="3">
    <location>
        <begin position="1"/>
        <end position="30"/>
    </location>
</feature>